<dbReference type="GO" id="GO:0030149">
    <property type="term" value="P:sphingolipid catabolic process"/>
    <property type="evidence" value="ECO:0007669"/>
    <property type="project" value="TreeGrafter"/>
</dbReference>
<dbReference type="EMBL" id="CAJNOI010002069">
    <property type="protein sequence ID" value="CAF1456061.1"/>
    <property type="molecule type" value="Genomic_DNA"/>
</dbReference>
<evidence type="ECO:0000256" key="2">
    <source>
        <dbReference type="ARBA" id="ARBA00022898"/>
    </source>
</evidence>
<dbReference type="InterPro" id="IPR015424">
    <property type="entry name" value="PyrdxlP-dep_Trfase"/>
</dbReference>
<dbReference type="SUPFAM" id="SSF53383">
    <property type="entry name" value="PLP-dependent transferases"/>
    <property type="match status" value="1"/>
</dbReference>
<keyword evidence="6" id="KW-1185">Reference proteome</keyword>
<name>A0A816D3A3_9BILA</name>
<comment type="caution">
    <text evidence="5">The sequence shown here is derived from an EMBL/GenBank/DDBJ whole genome shotgun (WGS) entry which is preliminary data.</text>
</comment>
<dbReference type="InterPro" id="IPR015421">
    <property type="entry name" value="PyrdxlP-dep_Trfase_major"/>
</dbReference>
<dbReference type="PANTHER" id="PTHR42735">
    <property type="match status" value="1"/>
</dbReference>
<accession>A0A816D3A3</accession>
<dbReference type="PANTHER" id="PTHR42735:SF6">
    <property type="entry name" value="SPHINGOSINE-1-PHOSPHATE LYASE 1"/>
    <property type="match status" value="1"/>
</dbReference>
<dbReference type="Proteomes" id="UP000663877">
    <property type="component" value="Unassembled WGS sequence"/>
</dbReference>
<sequence length="47" mass="5479">MPTTAHPAFNKACSYFKIKLRRIPLNPQTREVNLDKMRQAITKNTCM</sequence>
<dbReference type="AlphaFoldDB" id="A0A816D3A3"/>
<comment type="cofactor">
    <cofactor evidence="1">
        <name>pyridoxal 5'-phosphate</name>
        <dbReference type="ChEBI" id="CHEBI:597326"/>
    </cofactor>
</comment>
<dbReference type="Proteomes" id="UP000663832">
    <property type="component" value="Unassembled WGS sequence"/>
</dbReference>
<organism evidence="5 6">
    <name type="scientific">Adineta steineri</name>
    <dbReference type="NCBI Taxonomy" id="433720"/>
    <lineage>
        <taxon>Eukaryota</taxon>
        <taxon>Metazoa</taxon>
        <taxon>Spiralia</taxon>
        <taxon>Gnathifera</taxon>
        <taxon>Rotifera</taxon>
        <taxon>Eurotatoria</taxon>
        <taxon>Bdelloidea</taxon>
        <taxon>Adinetida</taxon>
        <taxon>Adinetidae</taxon>
        <taxon>Adineta</taxon>
    </lineage>
</organism>
<evidence type="ECO:0000313" key="5">
    <source>
        <dbReference type="EMBL" id="CAF1631869.1"/>
    </source>
</evidence>
<dbReference type="GO" id="GO:0005783">
    <property type="term" value="C:endoplasmic reticulum"/>
    <property type="evidence" value="ECO:0007669"/>
    <property type="project" value="TreeGrafter"/>
</dbReference>
<feature type="non-terminal residue" evidence="5">
    <location>
        <position position="1"/>
    </location>
</feature>
<dbReference type="InterPro" id="IPR050477">
    <property type="entry name" value="GrpII_AminoAcid_Decarb"/>
</dbReference>
<proteinExistence type="predicted"/>
<dbReference type="OrthoDB" id="10254570at2759"/>
<evidence type="ECO:0000256" key="1">
    <source>
        <dbReference type="ARBA" id="ARBA00001933"/>
    </source>
</evidence>
<evidence type="ECO:0000313" key="4">
    <source>
        <dbReference type="EMBL" id="CAF1456061.1"/>
    </source>
</evidence>
<dbReference type="GO" id="GO:0008117">
    <property type="term" value="F:sphinganine-1-phosphate aldolase activity"/>
    <property type="evidence" value="ECO:0007669"/>
    <property type="project" value="TreeGrafter"/>
</dbReference>
<keyword evidence="3" id="KW-0456">Lyase</keyword>
<keyword evidence="2" id="KW-0663">Pyridoxal phosphate</keyword>
<dbReference type="Gene3D" id="3.40.640.10">
    <property type="entry name" value="Type I PLP-dependent aspartate aminotransferase-like (Major domain)"/>
    <property type="match status" value="1"/>
</dbReference>
<evidence type="ECO:0000256" key="3">
    <source>
        <dbReference type="ARBA" id="ARBA00023239"/>
    </source>
</evidence>
<protein>
    <submittedName>
        <fullName evidence="5">Uncharacterized protein</fullName>
    </submittedName>
</protein>
<reference evidence="5" key="1">
    <citation type="submission" date="2021-02" db="EMBL/GenBank/DDBJ databases">
        <authorList>
            <person name="Nowell W R."/>
        </authorList>
    </citation>
    <scope>NUCLEOTIDE SEQUENCE</scope>
</reference>
<gene>
    <name evidence="4" type="ORF">BJG266_LOCUS40716</name>
    <name evidence="5" type="ORF">QVE165_LOCUS57591</name>
</gene>
<dbReference type="GO" id="GO:0016020">
    <property type="term" value="C:membrane"/>
    <property type="evidence" value="ECO:0007669"/>
    <property type="project" value="GOC"/>
</dbReference>
<dbReference type="EMBL" id="CAJNOM010002392">
    <property type="protein sequence ID" value="CAF1631869.1"/>
    <property type="molecule type" value="Genomic_DNA"/>
</dbReference>
<evidence type="ECO:0000313" key="6">
    <source>
        <dbReference type="Proteomes" id="UP000663832"/>
    </source>
</evidence>